<organism evidence="7 8">
    <name type="scientific">Sphingomonas alba</name>
    <dbReference type="NCBI Taxonomy" id="2908208"/>
    <lineage>
        <taxon>Bacteria</taxon>
        <taxon>Pseudomonadati</taxon>
        <taxon>Pseudomonadota</taxon>
        <taxon>Alphaproteobacteria</taxon>
        <taxon>Sphingomonadales</taxon>
        <taxon>Sphingomonadaceae</taxon>
        <taxon>Sphingomonas</taxon>
    </lineage>
</organism>
<feature type="transmembrane region" description="Helical" evidence="6">
    <location>
        <begin position="12"/>
        <end position="34"/>
    </location>
</feature>
<evidence type="ECO:0000256" key="6">
    <source>
        <dbReference type="SAM" id="Phobius"/>
    </source>
</evidence>
<dbReference type="Proteomes" id="UP001165363">
    <property type="component" value="Unassembled WGS sequence"/>
</dbReference>
<comment type="similarity">
    <text evidence="2">Belongs to the UPF0382 family.</text>
</comment>
<evidence type="ECO:0000256" key="1">
    <source>
        <dbReference type="ARBA" id="ARBA00004141"/>
    </source>
</evidence>
<evidence type="ECO:0000256" key="4">
    <source>
        <dbReference type="ARBA" id="ARBA00022989"/>
    </source>
</evidence>
<keyword evidence="3 6" id="KW-0812">Transmembrane</keyword>
<name>A0ABT0RIK3_9SPHN</name>
<sequence>MNRPGTPIDRRLTVAGATLGGLAVMLGAFGAHALKSRLDPEELGWWQTAVQYQMWHALAVLAVGFSGLAWARLPALMMAGGALVFSSTLFAMALGAPHWLGAVTPIGGAAMILGWAVLAWRATRG</sequence>
<gene>
    <name evidence="7" type="ORF">LZ536_00785</name>
</gene>
<feature type="transmembrane region" description="Helical" evidence="6">
    <location>
        <begin position="78"/>
        <end position="96"/>
    </location>
</feature>
<evidence type="ECO:0000256" key="2">
    <source>
        <dbReference type="ARBA" id="ARBA00009694"/>
    </source>
</evidence>
<feature type="transmembrane region" description="Helical" evidence="6">
    <location>
        <begin position="54"/>
        <end position="71"/>
    </location>
</feature>
<keyword evidence="5 6" id="KW-0472">Membrane</keyword>
<keyword evidence="8" id="KW-1185">Reference proteome</keyword>
<dbReference type="Pfam" id="PF04241">
    <property type="entry name" value="DUF423"/>
    <property type="match status" value="1"/>
</dbReference>
<feature type="transmembrane region" description="Helical" evidence="6">
    <location>
        <begin position="102"/>
        <end position="120"/>
    </location>
</feature>
<proteinExistence type="inferred from homology"/>
<evidence type="ECO:0000256" key="5">
    <source>
        <dbReference type="ARBA" id="ARBA00023136"/>
    </source>
</evidence>
<evidence type="ECO:0000256" key="3">
    <source>
        <dbReference type="ARBA" id="ARBA00022692"/>
    </source>
</evidence>
<reference evidence="7" key="1">
    <citation type="submission" date="2022-05" db="EMBL/GenBank/DDBJ databases">
        <authorList>
            <person name="Jo J.-H."/>
            <person name="Im W.-T."/>
        </authorList>
    </citation>
    <scope>NUCLEOTIDE SEQUENCE</scope>
    <source>
        <strain evidence="7">SE158</strain>
    </source>
</reference>
<accession>A0ABT0RIK3</accession>
<keyword evidence="4 6" id="KW-1133">Transmembrane helix</keyword>
<evidence type="ECO:0000313" key="8">
    <source>
        <dbReference type="Proteomes" id="UP001165363"/>
    </source>
</evidence>
<evidence type="ECO:0000313" key="7">
    <source>
        <dbReference type="EMBL" id="MCL6682441.1"/>
    </source>
</evidence>
<dbReference type="RefSeq" id="WP_249846411.1">
    <property type="nucleotide sequence ID" value="NZ_JAMGBD010000001.1"/>
</dbReference>
<protein>
    <submittedName>
        <fullName evidence="7">DUF423 domain-containing protein</fullName>
    </submittedName>
</protein>
<dbReference type="InterPro" id="IPR006696">
    <property type="entry name" value="DUF423"/>
</dbReference>
<comment type="subcellular location">
    <subcellularLocation>
        <location evidence="1">Membrane</location>
        <topology evidence="1">Multi-pass membrane protein</topology>
    </subcellularLocation>
</comment>
<dbReference type="PANTHER" id="PTHR43461:SF1">
    <property type="entry name" value="TRANSMEMBRANE PROTEIN 256"/>
    <property type="match status" value="1"/>
</dbReference>
<dbReference type="EMBL" id="JAMGBD010000001">
    <property type="protein sequence ID" value="MCL6682441.1"/>
    <property type="molecule type" value="Genomic_DNA"/>
</dbReference>
<dbReference type="PANTHER" id="PTHR43461">
    <property type="entry name" value="TRANSMEMBRANE PROTEIN 256"/>
    <property type="match status" value="1"/>
</dbReference>
<comment type="caution">
    <text evidence="7">The sequence shown here is derived from an EMBL/GenBank/DDBJ whole genome shotgun (WGS) entry which is preliminary data.</text>
</comment>